<reference evidence="2 3" key="1">
    <citation type="journal article" date="2015" name="Sci. Rep.">
        <title>Chromosome-level genome map provides insights into diverse defense mechanisms in the medicinal fungus Ganoderma sinense.</title>
        <authorList>
            <person name="Zhu Y."/>
            <person name="Xu J."/>
            <person name="Sun C."/>
            <person name="Zhou S."/>
            <person name="Xu H."/>
            <person name="Nelson D.R."/>
            <person name="Qian J."/>
            <person name="Song J."/>
            <person name="Luo H."/>
            <person name="Xiang L."/>
            <person name="Li Y."/>
            <person name="Xu Z."/>
            <person name="Ji A."/>
            <person name="Wang L."/>
            <person name="Lu S."/>
            <person name="Hayward A."/>
            <person name="Sun W."/>
            <person name="Li X."/>
            <person name="Schwartz D.C."/>
            <person name="Wang Y."/>
            <person name="Chen S."/>
        </authorList>
    </citation>
    <scope>NUCLEOTIDE SEQUENCE [LARGE SCALE GENOMIC DNA]</scope>
    <source>
        <strain evidence="2 3">ZZ0214-1</strain>
    </source>
</reference>
<accession>A0A2G8SPV2</accession>
<name>A0A2G8SPV2_9APHY</name>
<proteinExistence type="predicted"/>
<dbReference type="EMBL" id="AYKW01000003">
    <property type="protein sequence ID" value="PIL35796.1"/>
    <property type="molecule type" value="Genomic_DNA"/>
</dbReference>
<comment type="caution">
    <text evidence="2">The sequence shown here is derived from an EMBL/GenBank/DDBJ whole genome shotgun (WGS) entry which is preliminary data.</text>
</comment>
<evidence type="ECO:0000313" key="2">
    <source>
        <dbReference type="EMBL" id="PIL35796.1"/>
    </source>
</evidence>
<protein>
    <submittedName>
        <fullName evidence="2">Uncharacterized protein</fullName>
    </submittedName>
</protein>
<gene>
    <name evidence="2" type="ORF">GSI_02526</name>
</gene>
<dbReference type="OrthoDB" id="10265409at2759"/>
<dbReference type="AlphaFoldDB" id="A0A2G8SPV2"/>
<feature type="region of interest" description="Disordered" evidence="1">
    <location>
        <begin position="1"/>
        <end position="45"/>
    </location>
</feature>
<evidence type="ECO:0000313" key="3">
    <source>
        <dbReference type="Proteomes" id="UP000230002"/>
    </source>
</evidence>
<dbReference type="Proteomes" id="UP000230002">
    <property type="component" value="Unassembled WGS sequence"/>
</dbReference>
<keyword evidence="3" id="KW-1185">Reference proteome</keyword>
<dbReference type="STRING" id="1077348.A0A2G8SPV2"/>
<sequence length="127" mass="13798">MADDLSEADIGLTDLSLSQSPPNPRLRAVGRIPSAGGSQPSLGLGIPSNASMMNWQLKASSSPDLAERSLPDANDNLAAIPRRRVSRSKTLRMPRRMHRTQLSLDGLLMGTEKIAKLRRWILSLITG</sequence>
<evidence type="ECO:0000256" key="1">
    <source>
        <dbReference type="SAM" id="MobiDB-lite"/>
    </source>
</evidence>
<organism evidence="2 3">
    <name type="scientific">Ganoderma sinense ZZ0214-1</name>
    <dbReference type="NCBI Taxonomy" id="1077348"/>
    <lineage>
        <taxon>Eukaryota</taxon>
        <taxon>Fungi</taxon>
        <taxon>Dikarya</taxon>
        <taxon>Basidiomycota</taxon>
        <taxon>Agaricomycotina</taxon>
        <taxon>Agaricomycetes</taxon>
        <taxon>Polyporales</taxon>
        <taxon>Polyporaceae</taxon>
        <taxon>Ganoderma</taxon>
    </lineage>
</organism>